<reference evidence="1 2" key="1">
    <citation type="journal article" date="2021" name="Hortic Res">
        <title>High-quality reference genome and annotation aids understanding of berry development for evergreen blueberry (Vaccinium darrowii).</title>
        <authorList>
            <person name="Yu J."/>
            <person name="Hulse-Kemp A.M."/>
            <person name="Babiker E."/>
            <person name="Staton M."/>
        </authorList>
    </citation>
    <scope>NUCLEOTIDE SEQUENCE [LARGE SCALE GENOMIC DNA]</scope>
    <source>
        <strain evidence="2">cv. NJ 8807/NJ 8810</strain>
        <tissue evidence="1">Young leaf</tissue>
    </source>
</reference>
<evidence type="ECO:0000313" key="2">
    <source>
        <dbReference type="Proteomes" id="UP000828048"/>
    </source>
</evidence>
<dbReference type="Proteomes" id="UP000828048">
    <property type="component" value="Chromosome 12"/>
</dbReference>
<name>A0ACB7ZER7_9ERIC</name>
<accession>A0ACB7ZER7</accession>
<keyword evidence="2" id="KW-1185">Reference proteome</keyword>
<organism evidence="1 2">
    <name type="scientific">Vaccinium darrowii</name>
    <dbReference type="NCBI Taxonomy" id="229202"/>
    <lineage>
        <taxon>Eukaryota</taxon>
        <taxon>Viridiplantae</taxon>
        <taxon>Streptophyta</taxon>
        <taxon>Embryophyta</taxon>
        <taxon>Tracheophyta</taxon>
        <taxon>Spermatophyta</taxon>
        <taxon>Magnoliopsida</taxon>
        <taxon>eudicotyledons</taxon>
        <taxon>Gunneridae</taxon>
        <taxon>Pentapetalae</taxon>
        <taxon>asterids</taxon>
        <taxon>Ericales</taxon>
        <taxon>Ericaceae</taxon>
        <taxon>Vaccinioideae</taxon>
        <taxon>Vaccinieae</taxon>
        <taxon>Vaccinium</taxon>
    </lineage>
</organism>
<comment type="caution">
    <text evidence="1">The sequence shown here is derived from an EMBL/GenBank/DDBJ whole genome shotgun (WGS) entry which is preliminary data.</text>
</comment>
<gene>
    <name evidence="1" type="ORF">Vadar_023896</name>
</gene>
<protein>
    <submittedName>
        <fullName evidence="1">Uncharacterized protein</fullName>
    </submittedName>
</protein>
<proteinExistence type="predicted"/>
<evidence type="ECO:0000313" key="1">
    <source>
        <dbReference type="EMBL" id="KAH7863946.1"/>
    </source>
</evidence>
<sequence>MEAIARKPSYSLSTGVPLEHPPKIIPSSSHQFPTYVQNPDVSPVARIFCEILTKTPAQGGLEAALSSTRIKPAPEIVEEVLKLSYGSPLAAVVFFRWAGMIQKHSSSCWLLMVDLLGKNGLFEPMWDVIRSMKQEGVLSMAAFVLAFRCYCSLGKFNEAVMAFDLMDRYGIQADVVAVNSLLSAICREDNETLKALEFFERIKTRIPPDADSFAILLEGWEKEGNVANAKKTFGEMVVRVGWSPQNVAAYDAFLTTLVRGSQVEEAIKFLKIMKGKNCSPGLKFFSIALDTLIERNDSAHVVVLWDIMSSSRLLPNLRMYNSMIALLCDNKDIDGALGFLDKMVFYGVFPDSLTYNTIFRCMIKNKKVREAGSFFFEMIKNECPPTHSNCAAAIKMFFEGYDPQMAGEIWTYMFRNHVLPLEESANAFLIGLCDMGRLTELRRLAEKMLDRNIGIYESTMAKLKHAFDKDGRSNTRDTYDSLIRKWKAS</sequence>
<dbReference type="EMBL" id="CM037162">
    <property type="protein sequence ID" value="KAH7863946.1"/>
    <property type="molecule type" value="Genomic_DNA"/>
</dbReference>